<reference evidence="3" key="1">
    <citation type="submission" date="2016-06" db="UniProtKB">
        <authorList>
            <consortium name="WormBaseParasite"/>
        </authorList>
    </citation>
    <scope>IDENTIFICATION</scope>
</reference>
<dbReference type="Gene3D" id="3.30.70.270">
    <property type="match status" value="1"/>
</dbReference>
<dbReference type="Proteomes" id="UP000275846">
    <property type="component" value="Unassembled WGS sequence"/>
</dbReference>
<evidence type="ECO:0000313" key="3">
    <source>
        <dbReference type="WBParaSite" id="SSLN_0001016501-mRNA-1"/>
    </source>
</evidence>
<dbReference type="InterPro" id="IPR043502">
    <property type="entry name" value="DNA/RNA_pol_sf"/>
</dbReference>
<gene>
    <name evidence="1" type="ORF">SSLN_LOCUS9803</name>
</gene>
<reference evidence="1 2" key="2">
    <citation type="submission" date="2018-11" db="EMBL/GenBank/DDBJ databases">
        <authorList>
            <consortium name="Pathogen Informatics"/>
        </authorList>
    </citation>
    <scope>NUCLEOTIDE SEQUENCE [LARGE SCALE GENOMIC DNA]</scope>
    <source>
        <strain evidence="1 2">NST_G2</strain>
    </source>
</reference>
<evidence type="ECO:0000313" key="1">
    <source>
        <dbReference type="EMBL" id="VDL96188.1"/>
    </source>
</evidence>
<accession>A0A183T005</accession>
<dbReference type="AlphaFoldDB" id="A0A183T005"/>
<dbReference type="WBParaSite" id="SSLN_0001016501-mRNA-1">
    <property type="protein sequence ID" value="SSLN_0001016501-mRNA-1"/>
    <property type="gene ID" value="SSLN_0001016501"/>
</dbReference>
<organism evidence="3">
    <name type="scientific">Schistocephalus solidus</name>
    <name type="common">Tapeworm</name>
    <dbReference type="NCBI Taxonomy" id="70667"/>
    <lineage>
        <taxon>Eukaryota</taxon>
        <taxon>Metazoa</taxon>
        <taxon>Spiralia</taxon>
        <taxon>Lophotrochozoa</taxon>
        <taxon>Platyhelminthes</taxon>
        <taxon>Cestoda</taxon>
        <taxon>Eucestoda</taxon>
        <taxon>Diphyllobothriidea</taxon>
        <taxon>Diphyllobothriidae</taxon>
        <taxon>Schistocephalus</taxon>
    </lineage>
</organism>
<evidence type="ECO:0000313" key="2">
    <source>
        <dbReference type="Proteomes" id="UP000275846"/>
    </source>
</evidence>
<name>A0A183T005_SCHSO</name>
<dbReference type="EMBL" id="UYSU01035462">
    <property type="protein sequence ID" value="VDL96188.1"/>
    <property type="molecule type" value="Genomic_DNA"/>
</dbReference>
<dbReference type="OrthoDB" id="6282160at2759"/>
<proteinExistence type="predicted"/>
<dbReference type="SUPFAM" id="SSF56672">
    <property type="entry name" value="DNA/RNA polymerases"/>
    <property type="match status" value="1"/>
</dbReference>
<keyword evidence="2" id="KW-1185">Reference proteome</keyword>
<sequence>MSISAEQFLSILQQQQTQFEAAHLKMMEFMMQQFSLHFTDPESFGKQSTSMDAVAACITEFIYDPDSGVSFDACIKHWEDIFHVEFAKADAAWKLTRLSFCAKTAPAIFQQTMDGMLTGTEGTAAYLDDIIVTGSN</sequence>
<dbReference type="InterPro" id="IPR043128">
    <property type="entry name" value="Rev_trsase/Diguanyl_cyclase"/>
</dbReference>
<protein>
    <submittedName>
        <fullName evidence="3">Reverse transcriptase domain-containing protein</fullName>
    </submittedName>
</protein>
<dbReference type="Gene3D" id="3.10.10.10">
    <property type="entry name" value="HIV Type 1 Reverse Transcriptase, subunit A, domain 1"/>
    <property type="match status" value="1"/>
</dbReference>